<feature type="compositionally biased region" description="Gly residues" evidence="5">
    <location>
        <begin position="99"/>
        <end position="113"/>
    </location>
</feature>
<evidence type="ECO:0000256" key="1">
    <source>
        <dbReference type="ARBA" id="ARBA00004196"/>
    </source>
</evidence>
<accession>A0ABP4XXB5</accession>
<dbReference type="SUPFAM" id="SSF111369">
    <property type="entry name" value="HlyD-like secretion proteins"/>
    <property type="match status" value="1"/>
</dbReference>
<protein>
    <recommendedName>
        <fullName evidence="6">CusB-like beta-barrel domain-containing protein</fullName>
    </recommendedName>
</protein>
<feature type="region of interest" description="Disordered" evidence="5">
    <location>
        <begin position="93"/>
        <end position="130"/>
    </location>
</feature>
<dbReference type="RefSeq" id="WP_344127983.1">
    <property type="nucleotide sequence ID" value="NZ_BAAALT010000039.1"/>
</dbReference>
<evidence type="ECO:0000313" key="7">
    <source>
        <dbReference type="EMBL" id="GAA1795375.1"/>
    </source>
</evidence>
<dbReference type="PANTHER" id="PTHR32347">
    <property type="entry name" value="EFFLUX SYSTEM COMPONENT YKNX-RELATED"/>
    <property type="match status" value="1"/>
</dbReference>
<reference evidence="8" key="1">
    <citation type="journal article" date="2019" name="Int. J. Syst. Evol. Microbiol.">
        <title>The Global Catalogue of Microorganisms (GCM) 10K type strain sequencing project: providing services to taxonomists for standard genome sequencing and annotation.</title>
        <authorList>
            <consortium name="The Broad Institute Genomics Platform"/>
            <consortium name="The Broad Institute Genome Sequencing Center for Infectious Disease"/>
            <person name="Wu L."/>
            <person name="Ma J."/>
        </authorList>
    </citation>
    <scope>NUCLEOTIDE SEQUENCE [LARGE SCALE GENOMIC DNA]</scope>
    <source>
        <strain evidence="8">JCM 13250</strain>
    </source>
</reference>
<keyword evidence="3 4" id="KW-0175">Coiled coil</keyword>
<comment type="caution">
    <text evidence="7">The sequence shown here is derived from an EMBL/GenBank/DDBJ whole genome shotgun (WGS) entry which is preliminary data.</text>
</comment>
<gene>
    <name evidence="7" type="ORF">GCM10009682_16400</name>
</gene>
<dbReference type="InterPro" id="IPR050465">
    <property type="entry name" value="UPF0194_transport"/>
</dbReference>
<dbReference type="Gene3D" id="2.40.50.100">
    <property type="match status" value="1"/>
</dbReference>
<feature type="coiled-coil region" evidence="4">
    <location>
        <begin position="133"/>
        <end position="160"/>
    </location>
</feature>
<evidence type="ECO:0000256" key="3">
    <source>
        <dbReference type="ARBA" id="ARBA00023054"/>
    </source>
</evidence>
<dbReference type="InterPro" id="IPR006143">
    <property type="entry name" value="RND_pump_MFP"/>
</dbReference>
<dbReference type="NCBIfam" id="TIGR01730">
    <property type="entry name" value="RND_mfp"/>
    <property type="match status" value="1"/>
</dbReference>
<evidence type="ECO:0000313" key="8">
    <source>
        <dbReference type="Proteomes" id="UP001500218"/>
    </source>
</evidence>
<dbReference type="Gene3D" id="2.40.420.20">
    <property type="match status" value="1"/>
</dbReference>
<dbReference type="EMBL" id="BAAALT010000039">
    <property type="protein sequence ID" value="GAA1795375.1"/>
    <property type="molecule type" value="Genomic_DNA"/>
</dbReference>
<evidence type="ECO:0000259" key="6">
    <source>
        <dbReference type="Pfam" id="PF25954"/>
    </source>
</evidence>
<comment type="subcellular location">
    <subcellularLocation>
        <location evidence="1">Cell envelope</location>
    </subcellularLocation>
</comment>
<dbReference type="InterPro" id="IPR058792">
    <property type="entry name" value="Beta-barrel_RND_2"/>
</dbReference>
<dbReference type="Gene3D" id="2.40.30.170">
    <property type="match status" value="1"/>
</dbReference>
<dbReference type="Proteomes" id="UP001500218">
    <property type="component" value="Unassembled WGS sequence"/>
</dbReference>
<sequence length="333" mass="31778">MTPRTATVSTGDVTLTVSAAGNVNAVGARTLSFGASGTVRSLKVAAGDTVAKGAVLARLDAGDATDAVDSAQDSVDAAEEALATAEAAAAAAATPTAGGTSGSGAPSPGGGTGTSDSSGSRQGGGSGSSADAVFAAQERLNNAELTLANAQRALAGTTIRAPIAGKIISISGAVGSEVSAGGAFIVLAGKSDLAVTASFSEAAVARLKVGQAATVALAGRASDPVPGTVSQVDPVGTVSSRLVTYGVRITFTDVPSDLLIGQSADVTVTTASATGVLYVPSGAVTGIDGTSGTVTVTAGGGSTVRTVEVGLHGDQYTEITSGLRAGETVVLPG</sequence>
<organism evidence="7 8">
    <name type="scientific">Luedemannella flava</name>
    <dbReference type="NCBI Taxonomy" id="349316"/>
    <lineage>
        <taxon>Bacteria</taxon>
        <taxon>Bacillati</taxon>
        <taxon>Actinomycetota</taxon>
        <taxon>Actinomycetes</taxon>
        <taxon>Micromonosporales</taxon>
        <taxon>Micromonosporaceae</taxon>
        <taxon>Luedemannella</taxon>
    </lineage>
</organism>
<evidence type="ECO:0000256" key="5">
    <source>
        <dbReference type="SAM" id="MobiDB-lite"/>
    </source>
</evidence>
<keyword evidence="8" id="KW-1185">Reference proteome</keyword>
<evidence type="ECO:0000256" key="4">
    <source>
        <dbReference type="SAM" id="Coils"/>
    </source>
</evidence>
<name>A0ABP4XXB5_9ACTN</name>
<feature type="domain" description="CusB-like beta-barrel" evidence="6">
    <location>
        <begin position="195"/>
        <end position="271"/>
    </location>
</feature>
<dbReference type="Pfam" id="PF25954">
    <property type="entry name" value="Beta-barrel_RND_2"/>
    <property type="match status" value="1"/>
</dbReference>
<comment type="similarity">
    <text evidence="2">Belongs to the membrane fusion protein (MFP) (TC 8.A.1) family.</text>
</comment>
<evidence type="ECO:0000256" key="2">
    <source>
        <dbReference type="ARBA" id="ARBA00009477"/>
    </source>
</evidence>
<proteinExistence type="inferred from homology"/>